<protein>
    <recommendedName>
        <fullName evidence="1">DUF7587 domain-containing protein</fullName>
    </recommendedName>
</protein>
<dbReference type="AlphaFoldDB" id="A0A219ARS6"/>
<reference evidence="2 3" key="1">
    <citation type="journal article" date="2016" name="PLoS Pathog.">
        <title>Biosynthesis of antibiotic leucinostatins in bio-control fungus Purpureocillium lilacinum and their inhibition on phytophthora revealed by genome mining.</title>
        <authorList>
            <person name="Wang G."/>
            <person name="Liu Z."/>
            <person name="Lin R."/>
            <person name="Li E."/>
            <person name="Mao Z."/>
            <person name="Ling J."/>
            <person name="Yang Y."/>
            <person name="Yin W.B."/>
            <person name="Xie B."/>
        </authorList>
    </citation>
    <scope>NUCLEOTIDE SEQUENCE [LARGE SCALE GENOMIC DNA]</scope>
    <source>
        <strain evidence="2">170</strain>
    </source>
</reference>
<dbReference type="Gene3D" id="3.90.210.10">
    <property type="entry name" value="Heat-Labile Enterotoxin, subunit A"/>
    <property type="match status" value="1"/>
</dbReference>
<dbReference type="EMBL" id="LSBJ02000004">
    <property type="protein sequence ID" value="OWT42915.1"/>
    <property type="molecule type" value="Genomic_DNA"/>
</dbReference>
<dbReference type="InterPro" id="IPR056009">
    <property type="entry name" value="DUF7587"/>
</dbReference>
<sequence>MVLLYRVSDADAQAKRHPGQGIVTIEDMQVEVRPFLDWRKCTPREYRKYAELLYEHMDWQSDAMSPFISATRDYNWARGEARRRVEQGNQDVVIYHIETKISSGNVQFRPILSLLERLGIEEDELNYGAQALLDHECLFLHQIPEESIVRTEHFRSL</sequence>
<keyword evidence="3" id="KW-1185">Reference proteome</keyword>
<dbReference type="RefSeq" id="XP_022285380.1">
    <property type="nucleotide sequence ID" value="XM_022429566.1"/>
</dbReference>
<evidence type="ECO:0000313" key="3">
    <source>
        <dbReference type="Proteomes" id="UP000078397"/>
    </source>
</evidence>
<feature type="domain" description="DUF7587" evidence="1">
    <location>
        <begin position="3"/>
        <end position="154"/>
    </location>
</feature>
<organism evidence="2 3">
    <name type="scientific">Pochonia chlamydosporia 170</name>
    <dbReference type="NCBI Taxonomy" id="1380566"/>
    <lineage>
        <taxon>Eukaryota</taxon>
        <taxon>Fungi</taxon>
        <taxon>Dikarya</taxon>
        <taxon>Ascomycota</taxon>
        <taxon>Pezizomycotina</taxon>
        <taxon>Sordariomycetes</taxon>
        <taxon>Hypocreomycetidae</taxon>
        <taxon>Hypocreales</taxon>
        <taxon>Clavicipitaceae</taxon>
        <taxon>Pochonia</taxon>
    </lineage>
</organism>
<dbReference type="Proteomes" id="UP000078397">
    <property type="component" value="Unassembled WGS sequence"/>
</dbReference>
<dbReference type="SUPFAM" id="SSF56399">
    <property type="entry name" value="ADP-ribosylation"/>
    <property type="match status" value="1"/>
</dbReference>
<dbReference type="OrthoDB" id="4473433at2759"/>
<accession>A0A219ARS6</accession>
<gene>
    <name evidence="2" type="ORF">VFPPC_17892</name>
</gene>
<comment type="caution">
    <text evidence="2">The sequence shown here is derived from an EMBL/GenBank/DDBJ whole genome shotgun (WGS) entry which is preliminary data.</text>
</comment>
<proteinExistence type="predicted"/>
<dbReference type="KEGG" id="pchm:VFPPC_17892"/>
<evidence type="ECO:0000313" key="2">
    <source>
        <dbReference type="EMBL" id="OWT42915.1"/>
    </source>
</evidence>
<dbReference type="Pfam" id="PF24494">
    <property type="entry name" value="DUF7587"/>
    <property type="match status" value="1"/>
</dbReference>
<evidence type="ECO:0000259" key="1">
    <source>
        <dbReference type="Pfam" id="PF24494"/>
    </source>
</evidence>
<name>A0A219ARS6_METCM</name>
<dbReference type="GeneID" id="33936793"/>